<dbReference type="PANTHER" id="PTHR20836:SF0">
    <property type="entry name" value="4-HYDROXY-TETRAHYDRODIPICOLINATE REDUCTASE 1, CHLOROPLASTIC-RELATED"/>
    <property type="match status" value="1"/>
</dbReference>
<evidence type="ECO:0000259" key="15">
    <source>
        <dbReference type="Pfam" id="PF05173"/>
    </source>
</evidence>
<dbReference type="Pfam" id="PF01113">
    <property type="entry name" value="DapB_N"/>
    <property type="match status" value="1"/>
</dbReference>
<dbReference type="GO" id="GO:0005829">
    <property type="term" value="C:cytosol"/>
    <property type="evidence" value="ECO:0007669"/>
    <property type="project" value="TreeGrafter"/>
</dbReference>
<dbReference type="Gene3D" id="3.40.50.720">
    <property type="entry name" value="NAD(P)-binding Rossmann-like Domain"/>
    <property type="match status" value="1"/>
</dbReference>
<feature type="binding site" evidence="13">
    <location>
        <begin position="11"/>
        <end position="16"/>
    </location>
    <ligand>
        <name>NAD(+)</name>
        <dbReference type="ChEBI" id="CHEBI:57540"/>
    </ligand>
</feature>
<dbReference type="FunFam" id="3.30.360.10:FF:000004">
    <property type="entry name" value="4-hydroxy-tetrahydrodipicolinate reductase"/>
    <property type="match status" value="1"/>
</dbReference>
<dbReference type="InterPro" id="IPR023940">
    <property type="entry name" value="DHDPR_bac"/>
</dbReference>
<feature type="domain" description="Dihydrodipicolinate reductase N-terminal" evidence="14">
    <location>
        <begin position="5"/>
        <end position="122"/>
    </location>
</feature>
<evidence type="ECO:0000256" key="7">
    <source>
        <dbReference type="ARBA" id="ARBA00023027"/>
    </source>
</evidence>
<dbReference type="CDD" id="cd02274">
    <property type="entry name" value="DHDPR_N"/>
    <property type="match status" value="1"/>
</dbReference>
<dbReference type="EMBL" id="FOFS01000009">
    <property type="protein sequence ID" value="SEQ69385.1"/>
    <property type="molecule type" value="Genomic_DNA"/>
</dbReference>
<feature type="binding site" evidence="13">
    <location>
        <position position="38"/>
    </location>
    <ligand>
        <name>NADP(+)</name>
        <dbReference type="ChEBI" id="CHEBI:58349"/>
    </ligand>
</feature>
<dbReference type="Gene3D" id="3.30.360.10">
    <property type="entry name" value="Dihydrodipicolinate Reductase, domain 2"/>
    <property type="match status" value="1"/>
</dbReference>
<dbReference type="GO" id="GO:0051287">
    <property type="term" value="F:NAD binding"/>
    <property type="evidence" value="ECO:0007669"/>
    <property type="project" value="UniProtKB-UniRule"/>
</dbReference>
<feature type="binding site" evidence="13">
    <location>
        <begin position="95"/>
        <end position="97"/>
    </location>
    <ligand>
        <name>NAD(+)</name>
        <dbReference type="ChEBI" id="CHEBI:57540"/>
    </ligand>
</feature>
<dbReference type="InterPro" id="IPR000846">
    <property type="entry name" value="DapB_N"/>
</dbReference>
<dbReference type="PIRSF" id="PIRSF000161">
    <property type="entry name" value="DHPR"/>
    <property type="match status" value="1"/>
</dbReference>
<dbReference type="EC" id="1.17.1.8" evidence="10 13"/>
<evidence type="ECO:0000256" key="2">
    <source>
        <dbReference type="ARBA" id="ARBA00022490"/>
    </source>
</evidence>
<dbReference type="Pfam" id="PF05173">
    <property type="entry name" value="DapB_C"/>
    <property type="match status" value="1"/>
</dbReference>
<dbReference type="GO" id="GO:0009089">
    <property type="term" value="P:lysine biosynthetic process via diaminopimelate"/>
    <property type="evidence" value="ECO:0007669"/>
    <property type="project" value="UniProtKB-UniRule"/>
</dbReference>
<dbReference type="PANTHER" id="PTHR20836">
    <property type="entry name" value="DIHYDRODIPICOLINATE REDUCTASE"/>
    <property type="match status" value="1"/>
</dbReference>
<keyword evidence="2 13" id="KW-0963">Cytoplasm</keyword>
<feature type="domain" description="Dihydrodipicolinate reductase C-terminal" evidence="15">
    <location>
        <begin position="125"/>
        <end position="261"/>
    </location>
</feature>
<evidence type="ECO:0000256" key="10">
    <source>
        <dbReference type="ARBA" id="ARBA00038983"/>
    </source>
</evidence>
<gene>
    <name evidence="13" type="primary">dapB</name>
    <name evidence="16" type="ORF">SAMN04488038_109172</name>
</gene>
<dbReference type="GO" id="GO:0016726">
    <property type="term" value="F:oxidoreductase activity, acting on CH or CH2 groups, NAD or NADP as acceptor"/>
    <property type="evidence" value="ECO:0007669"/>
    <property type="project" value="UniProtKB-UniRule"/>
</dbReference>
<comment type="similarity">
    <text evidence="1 13">Belongs to the DapB family.</text>
</comment>
<comment type="caution">
    <text evidence="13">Was originally thought to be a dihydrodipicolinate reductase (DHDPR), catalyzing the conversion of dihydrodipicolinate to tetrahydrodipicolinate. However, it was shown in E.coli that the substrate of the enzymatic reaction is not dihydrodipicolinate (DHDP) but in fact (2S,4S)-4-hydroxy-2,3,4,5-tetrahydrodipicolinic acid (HTPA), the product released by the DapA-catalyzed reaction.</text>
</comment>
<organism evidence="16 17">
    <name type="scientific">Solimonas aquatica</name>
    <dbReference type="NCBI Taxonomy" id="489703"/>
    <lineage>
        <taxon>Bacteria</taxon>
        <taxon>Pseudomonadati</taxon>
        <taxon>Pseudomonadota</taxon>
        <taxon>Gammaproteobacteria</taxon>
        <taxon>Nevskiales</taxon>
        <taxon>Nevskiaceae</taxon>
        <taxon>Solimonas</taxon>
    </lineage>
</organism>
<feature type="binding site" evidence="13">
    <location>
        <position position="153"/>
    </location>
    <ligand>
        <name>(S)-2,3,4,5-tetrahydrodipicolinate</name>
        <dbReference type="ChEBI" id="CHEBI:16845"/>
    </ligand>
</feature>
<evidence type="ECO:0000256" key="6">
    <source>
        <dbReference type="ARBA" id="ARBA00023002"/>
    </source>
</evidence>
<dbReference type="PROSITE" id="PS01298">
    <property type="entry name" value="DAPB"/>
    <property type="match status" value="1"/>
</dbReference>
<keyword evidence="4 13" id="KW-0521">NADP</keyword>
<evidence type="ECO:0000256" key="5">
    <source>
        <dbReference type="ARBA" id="ARBA00022915"/>
    </source>
</evidence>
<dbReference type="GO" id="GO:0050661">
    <property type="term" value="F:NADP binding"/>
    <property type="evidence" value="ECO:0007669"/>
    <property type="project" value="UniProtKB-UniRule"/>
</dbReference>
<dbReference type="GO" id="GO:0019877">
    <property type="term" value="P:diaminopimelate biosynthetic process"/>
    <property type="evidence" value="ECO:0007669"/>
    <property type="project" value="UniProtKB-UniRule"/>
</dbReference>
<sequence length="263" mass="27428">MSVPVRIAIQGATGRMGQALQAAAAASSAVTLGAAFEREGHAAIGTAINTQGIKIGADLAAAAGDYDVLIDFTRPEGTLAALEICLAQNKAVVIGTTGFTAEQKARIDAAAQRIPILMAGNFSIGVNLCLKLLEDAARVLGEDFDIEVVEAHHRHKVDAPSGTALMMGEAAARGAGRDLGQDAVYERYGHTGARERRTIGFSTVRGGDVVGDHTVMFLGEGERVEITHKASSRMNFANGAVRAAAWLAGRAPGLYSMRQVLGF</sequence>
<feature type="binding site" evidence="13">
    <location>
        <begin position="119"/>
        <end position="122"/>
    </location>
    <ligand>
        <name>NAD(+)</name>
        <dbReference type="ChEBI" id="CHEBI:57540"/>
    </ligand>
</feature>
<feature type="binding site" evidence="13">
    <location>
        <begin position="162"/>
        <end position="163"/>
    </location>
    <ligand>
        <name>(S)-2,3,4,5-tetrahydrodipicolinate</name>
        <dbReference type="ChEBI" id="CHEBI:16845"/>
    </ligand>
</feature>
<protein>
    <recommendedName>
        <fullName evidence="10 13">4-hydroxy-tetrahydrodipicolinate reductase</fullName>
        <shortName evidence="13">HTPA reductase</shortName>
        <ecNumber evidence="10 13">1.17.1.8</ecNumber>
    </recommendedName>
</protein>
<dbReference type="Proteomes" id="UP000199233">
    <property type="component" value="Unassembled WGS sequence"/>
</dbReference>
<evidence type="ECO:0000259" key="14">
    <source>
        <dbReference type="Pfam" id="PF01113"/>
    </source>
</evidence>
<comment type="catalytic activity">
    <reaction evidence="12 13">
        <text>(S)-2,3,4,5-tetrahydrodipicolinate + NAD(+) + H2O = (2S,4S)-4-hydroxy-2,3,4,5-tetrahydrodipicolinate + NADH + H(+)</text>
        <dbReference type="Rhea" id="RHEA:35323"/>
        <dbReference type="ChEBI" id="CHEBI:15377"/>
        <dbReference type="ChEBI" id="CHEBI:15378"/>
        <dbReference type="ChEBI" id="CHEBI:16845"/>
        <dbReference type="ChEBI" id="CHEBI:57540"/>
        <dbReference type="ChEBI" id="CHEBI:57945"/>
        <dbReference type="ChEBI" id="CHEBI:67139"/>
        <dbReference type="EC" id="1.17.1.8"/>
    </reaction>
</comment>
<dbReference type="OrthoDB" id="9790352at2"/>
<reference evidence="17" key="1">
    <citation type="submission" date="2016-10" db="EMBL/GenBank/DDBJ databases">
        <authorList>
            <person name="Varghese N."/>
            <person name="Submissions S."/>
        </authorList>
    </citation>
    <scope>NUCLEOTIDE SEQUENCE [LARGE SCALE GENOMIC DNA]</scope>
    <source>
        <strain evidence="17">DSM 25927</strain>
    </source>
</reference>
<dbReference type="HAMAP" id="MF_00102">
    <property type="entry name" value="DapB"/>
    <property type="match status" value="1"/>
</dbReference>
<keyword evidence="17" id="KW-1185">Reference proteome</keyword>
<dbReference type="InterPro" id="IPR022663">
    <property type="entry name" value="DapB_C"/>
</dbReference>
<comment type="subcellular location">
    <subcellularLocation>
        <location evidence="13">Cytoplasm</location>
    </subcellularLocation>
</comment>
<keyword evidence="6 13" id="KW-0560">Oxidoreductase</keyword>
<evidence type="ECO:0000256" key="11">
    <source>
        <dbReference type="ARBA" id="ARBA00049080"/>
    </source>
</evidence>
<evidence type="ECO:0000256" key="13">
    <source>
        <dbReference type="HAMAP-Rule" id="MF_00102"/>
    </source>
</evidence>
<keyword evidence="7 13" id="KW-0520">NAD</keyword>
<feature type="binding site" evidence="13">
    <location>
        <position position="37"/>
    </location>
    <ligand>
        <name>NAD(+)</name>
        <dbReference type="ChEBI" id="CHEBI:57540"/>
    </ligand>
</feature>
<dbReference type="UniPathway" id="UPA00034">
    <property type="reaction ID" value="UER00018"/>
</dbReference>
<feature type="active site" description="Proton donor" evidence="13">
    <location>
        <position position="156"/>
    </location>
</feature>
<accession>A0A1H9I4M8</accession>
<dbReference type="InterPro" id="IPR022664">
    <property type="entry name" value="DapB_N_CS"/>
</dbReference>
<evidence type="ECO:0000256" key="12">
    <source>
        <dbReference type="ARBA" id="ARBA00049396"/>
    </source>
</evidence>
<comment type="subunit">
    <text evidence="13">Homotetramer.</text>
</comment>
<keyword evidence="5 13" id="KW-0220">Diaminopimelate biosynthesis</keyword>
<evidence type="ECO:0000256" key="9">
    <source>
        <dbReference type="ARBA" id="ARBA00037922"/>
    </source>
</evidence>
<comment type="pathway">
    <text evidence="9 13">Amino-acid biosynthesis; L-lysine biosynthesis via DAP pathway; (S)-tetrahydrodipicolinate from L-aspartate: step 4/4.</text>
</comment>
<keyword evidence="8 13" id="KW-0457">Lysine biosynthesis</keyword>
<proteinExistence type="inferred from homology"/>
<dbReference type="SUPFAM" id="SSF51735">
    <property type="entry name" value="NAD(P)-binding Rossmann-fold domains"/>
    <property type="match status" value="1"/>
</dbReference>
<feature type="active site" description="Proton donor/acceptor" evidence="13">
    <location>
        <position position="152"/>
    </location>
</feature>
<dbReference type="InterPro" id="IPR036291">
    <property type="entry name" value="NAD(P)-bd_dom_sf"/>
</dbReference>
<dbReference type="STRING" id="489703.SAMN04488038_109172"/>
<dbReference type="AlphaFoldDB" id="A0A1H9I4M8"/>
<evidence type="ECO:0000256" key="4">
    <source>
        <dbReference type="ARBA" id="ARBA00022857"/>
    </source>
</evidence>
<dbReference type="SUPFAM" id="SSF55347">
    <property type="entry name" value="Glyceraldehyde-3-phosphate dehydrogenase-like, C-terminal domain"/>
    <property type="match status" value="1"/>
</dbReference>
<evidence type="ECO:0000313" key="16">
    <source>
        <dbReference type="EMBL" id="SEQ69385.1"/>
    </source>
</evidence>
<comment type="function">
    <text evidence="13">Catalyzes the conversion of 4-hydroxy-tetrahydrodipicolinate (HTPA) to tetrahydrodipicolinate.</text>
</comment>
<dbReference type="GO" id="GO:0008839">
    <property type="term" value="F:4-hydroxy-tetrahydrodipicolinate reductase"/>
    <property type="evidence" value="ECO:0007669"/>
    <property type="project" value="UniProtKB-UniRule"/>
</dbReference>
<name>A0A1H9I4M8_9GAMM</name>
<evidence type="ECO:0000313" key="17">
    <source>
        <dbReference type="Proteomes" id="UP000199233"/>
    </source>
</evidence>
<evidence type="ECO:0000256" key="8">
    <source>
        <dbReference type="ARBA" id="ARBA00023154"/>
    </source>
</evidence>
<dbReference type="NCBIfam" id="TIGR00036">
    <property type="entry name" value="dapB"/>
    <property type="match status" value="1"/>
</dbReference>
<evidence type="ECO:0000256" key="3">
    <source>
        <dbReference type="ARBA" id="ARBA00022605"/>
    </source>
</evidence>
<comment type="catalytic activity">
    <reaction evidence="11 13">
        <text>(S)-2,3,4,5-tetrahydrodipicolinate + NADP(+) + H2O = (2S,4S)-4-hydroxy-2,3,4,5-tetrahydrodipicolinate + NADPH + H(+)</text>
        <dbReference type="Rhea" id="RHEA:35331"/>
        <dbReference type="ChEBI" id="CHEBI:15377"/>
        <dbReference type="ChEBI" id="CHEBI:15378"/>
        <dbReference type="ChEBI" id="CHEBI:16845"/>
        <dbReference type="ChEBI" id="CHEBI:57783"/>
        <dbReference type="ChEBI" id="CHEBI:58349"/>
        <dbReference type="ChEBI" id="CHEBI:67139"/>
        <dbReference type="EC" id="1.17.1.8"/>
    </reaction>
</comment>
<evidence type="ECO:0000256" key="1">
    <source>
        <dbReference type="ARBA" id="ARBA00006642"/>
    </source>
</evidence>
<dbReference type="RefSeq" id="WP_093286818.1">
    <property type="nucleotide sequence ID" value="NZ_FOFS01000009.1"/>
</dbReference>
<keyword evidence="3 13" id="KW-0028">Amino-acid biosynthesis</keyword>